<accession>A0A9N9Q2U9</accession>
<gene>
    <name evidence="1" type="ORF">HYALB_00009839</name>
</gene>
<name>A0A9N9Q2U9_9HELO</name>
<keyword evidence="2" id="KW-1185">Reference proteome</keyword>
<comment type="caution">
    <text evidence="1">The sequence shown here is derived from an EMBL/GenBank/DDBJ whole genome shotgun (WGS) entry which is preliminary data.</text>
</comment>
<dbReference type="EMBL" id="CAJVRM010000737">
    <property type="protein sequence ID" value="CAG8983743.1"/>
    <property type="molecule type" value="Genomic_DNA"/>
</dbReference>
<sequence length="231" mass="26156">MAPIKYQVKLSDFWRSKAIITPSNTSFPTYTADFSWLFSRKPTPSIVLRRVLQDNQEVTLSSEPNSSNLPPATSTEILGAVDLDLLSLSKPFYITFQDPLGTHYTSSLPWKPVEVNNKWTTNGFVLTLPRTDGEEGEGRKFCWKRTSGITKEKKQNIVMRKLDWLHLKLVDEEGKTVTTFVHDCSPGWNRGDFVFEEEMAGGTGLVEFERVVILSGLGVVEYIRKVAGFSW</sequence>
<dbReference type="Proteomes" id="UP000701801">
    <property type="component" value="Unassembled WGS sequence"/>
</dbReference>
<proteinExistence type="predicted"/>
<protein>
    <submittedName>
        <fullName evidence="1">Uncharacterized protein</fullName>
    </submittedName>
</protein>
<evidence type="ECO:0000313" key="1">
    <source>
        <dbReference type="EMBL" id="CAG8983743.1"/>
    </source>
</evidence>
<evidence type="ECO:0000313" key="2">
    <source>
        <dbReference type="Proteomes" id="UP000701801"/>
    </source>
</evidence>
<organism evidence="1 2">
    <name type="scientific">Hymenoscyphus albidus</name>
    <dbReference type="NCBI Taxonomy" id="595503"/>
    <lineage>
        <taxon>Eukaryota</taxon>
        <taxon>Fungi</taxon>
        <taxon>Dikarya</taxon>
        <taxon>Ascomycota</taxon>
        <taxon>Pezizomycotina</taxon>
        <taxon>Leotiomycetes</taxon>
        <taxon>Helotiales</taxon>
        <taxon>Helotiaceae</taxon>
        <taxon>Hymenoscyphus</taxon>
    </lineage>
</organism>
<reference evidence="1" key="1">
    <citation type="submission" date="2021-07" db="EMBL/GenBank/DDBJ databases">
        <authorList>
            <person name="Durling M."/>
        </authorList>
    </citation>
    <scope>NUCLEOTIDE SEQUENCE</scope>
</reference>
<dbReference type="OrthoDB" id="3431997at2759"/>
<dbReference type="AlphaFoldDB" id="A0A9N9Q2U9"/>